<gene>
    <name evidence="3" type="ORF">M878_20810</name>
</gene>
<dbReference type="Proteomes" id="UP000017984">
    <property type="component" value="Chromosome"/>
</dbReference>
<accession>V6KAP6</accession>
<evidence type="ECO:0008006" key="5">
    <source>
        <dbReference type="Google" id="ProtNLM"/>
    </source>
</evidence>
<feature type="transmembrane region" description="Helical" evidence="2">
    <location>
        <begin position="80"/>
        <end position="102"/>
    </location>
</feature>
<evidence type="ECO:0000256" key="2">
    <source>
        <dbReference type="SAM" id="Phobius"/>
    </source>
</evidence>
<feature type="transmembrane region" description="Helical" evidence="2">
    <location>
        <begin position="114"/>
        <end position="131"/>
    </location>
</feature>
<dbReference type="Pfam" id="PF10935">
    <property type="entry name" value="DUF2637"/>
    <property type="match status" value="1"/>
</dbReference>
<dbReference type="HOGENOM" id="CLU_060531_0_0_11"/>
<proteinExistence type="predicted"/>
<dbReference type="EMBL" id="AWQX01000181">
    <property type="protein sequence ID" value="EST29215.1"/>
    <property type="molecule type" value="Genomic_DNA"/>
</dbReference>
<keyword evidence="4" id="KW-1185">Reference proteome</keyword>
<evidence type="ECO:0000256" key="1">
    <source>
        <dbReference type="SAM" id="MobiDB-lite"/>
    </source>
</evidence>
<comment type="caution">
    <text evidence="3">The sequence shown here is derived from an EMBL/GenBank/DDBJ whole genome shotgun (WGS) entry which is preliminary data.</text>
</comment>
<dbReference type="InterPro" id="IPR021235">
    <property type="entry name" value="DUF2637"/>
</dbReference>
<feature type="transmembrane region" description="Helical" evidence="2">
    <location>
        <begin position="9"/>
        <end position="30"/>
    </location>
</feature>
<organism evidence="3 4">
    <name type="scientific">Streptomyces roseochromogenus subsp. oscitans DS 12.976</name>
    <dbReference type="NCBI Taxonomy" id="1352936"/>
    <lineage>
        <taxon>Bacteria</taxon>
        <taxon>Bacillati</taxon>
        <taxon>Actinomycetota</taxon>
        <taxon>Actinomycetes</taxon>
        <taxon>Kitasatosporales</taxon>
        <taxon>Streptomycetaceae</taxon>
        <taxon>Streptomyces</taxon>
    </lineage>
</organism>
<dbReference type="AlphaFoldDB" id="V6KAP6"/>
<dbReference type="STRING" id="1352936.M878_20810"/>
<name>V6KAP6_STRRC</name>
<keyword evidence="2" id="KW-0472">Membrane</keyword>
<evidence type="ECO:0000313" key="3">
    <source>
        <dbReference type="EMBL" id="EST29215.1"/>
    </source>
</evidence>
<sequence>MPKYAPERFVLITAVAVVAALTAGGFWLSYAHLAEVAGAHGLGGSPARRWVWPATLYACVVAGELLMLRAGLRRVTDGWAIALTAIGSVGSIALSVVGVSGAGHASSVPLLDQIVAAVPPTAALLAFGVFMRQIHQLGDRTADRREPILDRPSEPPAASCTCPGDLPAAASQTARASDSGARPRAVNQAPTAREREPEDSHTHSGDPHRSSEPAPEPKQVSTPRRAEQPPNASIDELLAIARLVVARIGDVEDTEIAREIREVRGLKVADDQLQKVIELVEDEQDALWDAVDEIG</sequence>
<feature type="compositionally biased region" description="Basic and acidic residues" evidence="1">
    <location>
        <begin position="140"/>
        <end position="153"/>
    </location>
</feature>
<dbReference type="PATRIC" id="fig|1352936.5.peg.4356"/>
<feature type="compositionally biased region" description="Basic and acidic residues" evidence="1">
    <location>
        <begin position="192"/>
        <end position="211"/>
    </location>
</feature>
<evidence type="ECO:0000313" key="4">
    <source>
        <dbReference type="Proteomes" id="UP000017984"/>
    </source>
</evidence>
<reference evidence="3 4" key="1">
    <citation type="journal article" date="2014" name="Genome Announc.">
        <title>Draft Genome Sequence of Streptomyces roseochromogenes subsp. oscitans DS 12.976, Producer of the Aminocoumarin Antibiotic Clorobiocin.</title>
        <authorList>
            <person name="Ruckert C."/>
            <person name="Kalinowski J."/>
            <person name="Heide L."/>
            <person name="Apel A.K."/>
        </authorList>
    </citation>
    <scope>NUCLEOTIDE SEQUENCE [LARGE SCALE GENOMIC DNA]</scope>
    <source>
        <strain evidence="3 4">DS 12.976</strain>
    </source>
</reference>
<dbReference type="RefSeq" id="WP_023548208.1">
    <property type="nucleotide sequence ID" value="NZ_CM002285.1"/>
</dbReference>
<keyword evidence="2" id="KW-1133">Transmembrane helix</keyword>
<feature type="region of interest" description="Disordered" evidence="1">
    <location>
        <begin position="140"/>
        <end position="232"/>
    </location>
</feature>
<feature type="transmembrane region" description="Helical" evidence="2">
    <location>
        <begin position="50"/>
        <end position="68"/>
    </location>
</feature>
<protein>
    <recommendedName>
        <fullName evidence="5">DUF2637 domain-containing protein</fullName>
    </recommendedName>
</protein>
<keyword evidence="2" id="KW-0812">Transmembrane</keyword>
<dbReference type="OrthoDB" id="4249079at2"/>